<feature type="region of interest" description="Disordered" evidence="1">
    <location>
        <begin position="236"/>
        <end position="278"/>
    </location>
</feature>
<feature type="region of interest" description="Disordered" evidence="1">
    <location>
        <begin position="152"/>
        <end position="172"/>
    </location>
</feature>
<feature type="compositionally biased region" description="Low complexity" evidence="1">
    <location>
        <begin position="58"/>
        <end position="88"/>
    </location>
</feature>
<organism evidence="2 3">
    <name type="scientific">Daphnia pulex</name>
    <name type="common">Water flea</name>
    <dbReference type="NCBI Taxonomy" id="6669"/>
    <lineage>
        <taxon>Eukaryota</taxon>
        <taxon>Metazoa</taxon>
        <taxon>Ecdysozoa</taxon>
        <taxon>Arthropoda</taxon>
        <taxon>Crustacea</taxon>
        <taxon>Branchiopoda</taxon>
        <taxon>Diplostraca</taxon>
        <taxon>Cladocera</taxon>
        <taxon>Anomopoda</taxon>
        <taxon>Daphniidae</taxon>
        <taxon>Daphnia</taxon>
    </lineage>
</organism>
<accession>E9GYD5</accession>
<proteinExistence type="predicted"/>
<dbReference type="AlphaFoldDB" id="E9GYD5"/>
<name>E9GYD5_DAPPU</name>
<dbReference type="HOGENOM" id="CLU_664423_0_0_1"/>
<dbReference type="EMBL" id="GL732575">
    <property type="protein sequence ID" value="EFX75367.1"/>
    <property type="molecule type" value="Genomic_DNA"/>
</dbReference>
<dbReference type="Proteomes" id="UP000000305">
    <property type="component" value="Unassembled WGS sequence"/>
</dbReference>
<protein>
    <submittedName>
        <fullName evidence="2">Uncharacterized protein</fullName>
    </submittedName>
</protein>
<evidence type="ECO:0000256" key="1">
    <source>
        <dbReference type="SAM" id="MobiDB-lite"/>
    </source>
</evidence>
<feature type="compositionally biased region" description="Basic and acidic residues" evidence="1">
    <location>
        <begin position="240"/>
        <end position="252"/>
    </location>
</feature>
<feature type="compositionally biased region" description="Low complexity" evidence="1">
    <location>
        <begin position="100"/>
        <end position="114"/>
    </location>
</feature>
<feature type="compositionally biased region" description="Low complexity" evidence="1">
    <location>
        <begin position="265"/>
        <end position="275"/>
    </location>
</feature>
<feature type="region of interest" description="Disordered" evidence="1">
    <location>
        <begin position="46"/>
        <end position="136"/>
    </location>
</feature>
<feature type="region of interest" description="Disordered" evidence="1">
    <location>
        <begin position="312"/>
        <end position="343"/>
    </location>
</feature>
<gene>
    <name evidence="2" type="ORF">DAPPUDRAFT_323274</name>
</gene>
<keyword evidence="3" id="KW-1185">Reference proteome</keyword>
<dbReference type="OrthoDB" id="6355784at2759"/>
<sequence>MNNCYLWMREQQQEHAEEEPNVEEEQDRSLHVVEVCLPTVRQPFQQFDQMLDDEELPELSLSEPDSNSRNNDPPSSTERSSSSSSTTSQNECAQRDVRNAAGIPASSVASSSQSLMRTSHRKKFLSRSHNSLVFQPPDYSKVESKVKKYIDSMREQQQQRRQGPKNQFDPEPVPALELEQHSSVVPENVTNLKRQLVDQEAMVEVLQEGHDRLLLHNARLQNMMEDMRTKIRILHAQQQRQERQPQRQERRTNSPPQPDVDKDLSASQGSFLSSSPESAGVDPLVAIQLGLTHHQHESLSITPSSYLDLPPFDQFNRKAEDDETSSCDSSWNSSKLHRQHQPTTTKIAAPVWLQGKEHIIKPTLPEESLLPEKNDKPDLLLLKQLKEITITALEVRDQTRTIIRQINLIQPHGL</sequence>
<dbReference type="KEGG" id="dpx:DAPPUDRAFT_323274"/>
<evidence type="ECO:0000313" key="2">
    <source>
        <dbReference type="EMBL" id="EFX75367.1"/>
    </source>
</evidence>
<evidence type="ECO:0000313" key="3">
    <source>
        <dbReference type="Proteomes" id="UP000000305"/>
    </source>
</evidence>
<dbReference type="InParanoid" id="E9GYD5"/>
<reference evidence="2 3" key="1">
    <citation type="journal article" date="2011" name="Science">
        <title>The ecoresponsive genome of Daphnia pulex.</title>
        <authorList>
            <person name="Colbourne J.K."/>
            <person name="Pfrender M.E."/>
            <person name="Gilbert D."/>
            <person name="Thomas W.K."/>
            <person name="Tucker A."/>
            <person name="Oakley T.H."/>
            <person name="Tokishita S."/>
            <person name="Aerts A."/>
            <person name="Arnold G.J."/>
            <person name="Basu M.K."/>
            <person name="Bauer D.J."/>
            <person name="Caceres C.E."/>
            <person name="Carmel L."/>
            <person name="Casola C."/>
            <person name="Choi J.H."/>
            <person name="Detter J.C."/>
            <person name="Dong Q."/>
            <person name="Dusheyko S."/>
            <person name="Eads B.D."/>
            <person name="Frohlich T."/>
            <person name="Geiler-Samerotte K.A."/>
            <person name="Gerlach D."/>
            <person name="Hatcher P."/>
            <person name="Jogdeo S."/>
            <person name="Krijgsveld J."/>
            <person name="Kriventseva E.V."/>
            <person name="Kultz D."/>
            <person name="Laforsch C."/>
            <person name="Lindquist E."/>
            <person name="Lopez J."/>
            <person name="Manak J.R."/>
            <person name="Muller J."/>
            <person name="Pangilinan J."/>
            <person name="Patwardhan R.P."/>
            <person name="Pitluck S."/>
            <person name="Pritham E.J."/>
            <person name="Rechtsteiner A."/>
            <person name="Rho M."/>
            <person name="Rogozin I.B."/>
            <person name="Sakarya O."/>
            <person name="Salamov A."/>
            <person name="Schaack S."/>
            <person name="Shapiro H."/>
            <person name="Shiga Y."/>
            <person name="Skalitzky C."/>
            <person name="Smith Z."/>
            <person name="Souvorov A."/>
            <person name="Sung W."/>
            <person name="Tang Z."/>
            <person name="Tsuchiya D."/>
            <person name="Tu H."/>
            <person name="Vos H."/>
            <person name="Wang M."/>
            <person name="Wolf Y.I."/>
            <person name="Yamagata H."/>
            <person name="Yamada T."/>
            <person name="Ye Y."/>
            <person name="Shaw J.R."/>
            <person name="Andrews J."/>
            <person name="Crease T.J."/>
            <person name="Tang H."/>
            <person name="Lucas S.M."/>
            <person name="Robertson H.M."/>
            <person name="Bork P."/>
            <person name="Koonin E.V."/>
            <person name="Zdobnov E.M."/>
            <person name="Grigoriev I.V."/>
            <person name="Lynch M."/>
            <person name="Boore J.L."/>
        </authorList>
    </citation>
    <scope>NUCLEOTIDE SEQUENCE [LARGE SCALE GENOMIC DNA]</scope>
</reference>